<evidence type="ECO:0000256" key="1">
    <source>
        <dbReference type="SAM" id="MobiDB-lite"/>
    </source>
</evidence>
<feature type="domain" description="Thioredoxin" evidence="2">
    <location>
        <begin position="1"/>
        <end position="154"/>
    </location>
</feature>
<dbReference type="SUPFAM" id="SSF52833">
    <property type="entry name" value="Thioredoxin-like"/>
    <property type="match status" value="1"/>
</dbReference>
<organism evidence="3 4">
    <name type="scientific">Shewanella hanedai</name>
    <name type="common">Alteromonas hanedai</name>
    <dbReference type="NCBI Taxonomy" id="25"/>
    <lineage>
        <taxon>Bacteria</taxon>
        <taxon>Pseudomonadati</taxon>
        <taxon>Pseudomonadota</taxon>
        <taxon>Gammaproteobacteria</taxon>
        <taxon>Alteromonadales</taxon>
        <taxon>Shewanellaceae</taxon>
        <taxon>Shewanella</taxon>
    </lineage>
</organism>
<dbReference type="GO" id="GO:0016491">
    <property type="term" value="F:oxidoreductase activity"/>
    <property type="evidence" value="ECO:0007669"/>
    <property type="project" value="InterPro"/>
</dbReference>
<evidence type="ECO:0000313" key="3">
    <source>
        <dbReference type="EMBL" id="TRY13522.1"/>
    </source>
</evidence>
<dbReference type="Pfam" id="PF00578">
    <property type="entry name" value="AhpC-TSA"/>
    <property type="match status" value="1"/>
</dbReference>
<dbReference type="GO" id="GO:0016209">
    <property type="term" value="F:antioxidant activity"/>
    <property type="evidence" value="ECO:0007669"/>
    <property type="project" value="InterPro"/>
</dbReference>
<dbReference type="PANTHER" id="PTHR42852">
    <property type="entry name" value="THIOL:DISULFIDE INTERCHANGE PROTEIN DSBE"/>
    <property type="match status" value="1"/>
</dbReference>
<comment type="caution">
    <text evidence="3">The sequence shown here is derived from an EMBL/GenBank/DDBJ whole genome shotgun (WGS) entry which is preliminary data.</text>
</comment>
<feature type="region of interest" description="Disordered" evidence="1">
    <location>
        <begin position="160"/>
        <end position="188"/>
    </location>
</feature>
<feature type="compositionally biased region" description="Polar residues" evidence="1">
    <location>
        <begin position="160"/>
        <end position="180"/>
    </location>
</feature>
<accession>A0A553JM31</accession>
<dbReference type="EMBL" id="VKGK01000018">
    <property type="protein sequence ID" value="TRY13522.1"/>
    <property type="molecule type" value="Genomic_DNA"/>
</dbReference>
<dbReference type="Proteomes" id="UP000318126">
    <property type="component" value="Unassembled WGS sequence"/>
</dbReference>
<sequence>MTYFQQAPELDVSGWLNTTTPITLEQLKGQVVLIHAFQMLCPACVSHGLPQTQAVHKLFENEKVSVIGLHTVFEHHQVMNKAALEAFVSEYRLSFPIAIDTASTQGVIPKTMHSYMLRGTPSIIVIDKQGNIRLNHFGRISDLELGNLIGQLLTEPENISSATSQDLPSKSKYPQKSQPNCDAEGCAI</sequence>
<gene>
    <name evidence="3" type="ORF">FN961_14870</name>
</gene>
<dbReference type="Gene3D" id="3.40.30.10">
    <property type="entry name" value="Glutaredoxin"/>
    <property type="match status" value="1"/>
</dbReference>
<evidence type="ECO:0000313" key="4">
    <source>
        <dbReference type="Proteomes" id="UP000318126"/>
    </source>
</evidence>
<dbReference type="PANTHER" id="PTHR42852:SF13">
    <property type="entry name" value="PROTEIN DIPZ"/>
    <property type="match status" value="1"/>
</dbReference>
<dbReference type="InterPro" id="IPR000866">
    <property type="entry name" value="AhpC/TSA"/>
</dbReference>
<dbReference type="OrthoDB" id="9811352at2"/>
<protein>
    <submittedName>
        <fullName evidence="3">Redoxin domain-containing protein</fullName>
    </submittedName>
</protein>
<evidence type="ECO:0000259" key="2">
    <source>
        <dbReference type="PROSITE" id="PS51352"/>
    </source>
</evidence>
<dbReference type="InterPro" id="IPR013766">
    <property type="entry name" value="Thioredoxin_domain"/>
</dbReference>
<keyword evidence="4" id="KW-1185">Reference proteome</keyword>
<dbReference type="AlphaFoldDB" id="A0A553JM31"/>
<proteinExistence type="predicted"/>
<dbReference type="PROSITE" id="PS51352">
    <property type="entry name" value="THIOREDOXIN_2"/>
    <property type="match status" value="1"/>
</dbReference>
<dbReference type="RefSeq" id="WP_144040968.1">
    <property type="nucleotide sequence ID" value="NZ_BMPL01000011.1"/>
</dbReference>
<reference evidence="4" key="1">
    <citation type="submission" date="2019-07" db="EMBL/GenBank/DDBJ databases">
        <title>Shewanella sp. YLB-08 draft genomic sequence.</title>
        <authorList>
            <person name="Yu L."/>
        </authorList>
    </citation>
    <scope>NUCLEOTIDE SEQUENCE [LARGE SCALE GENOMIC DNA]</scope>
    <source>
        <strain evidence="4">JCM 20706</strain>
    </source>
</reference>
<dbReference type="InterPro" id="IPR036249">
    <property type="entry name" value="Thioredoxin-like_sf"/>
</dbReference>
<dbReference type="InterPro" id="IPR050553">
    <property type="entry name" value="Thioredoxin_ResA/DsbE_sf"/>
</dbReference>
<name>A0A553JM31_SHEHA</name>